<sequence length="246" mass="29135">MIQLFPNELQIQILTDVITKTNFEYFCTLRTVCKKWNTFVPLIMSEIVISRLNSDLELELTDWNESKWSKEMPPTYDDQTKTFTFLFNNDNHTNKRKVYKYDSLFFRKFNKPKPIDNFIAFVEKTDSSFFPIKIGAKFGSLAWPKFGSFLAWPKSVNNDLDKHEFDSKSNVCFKRLDDDKNDGNIRLYSFTIAAWKLYYILDCLQTNVILMQLREGFQYFYDDIYNGSFCGTSNPGTRRRRPCNLD</sequence>
<name>A0A9N9DN67_9GLOM</name>
<reference evidence="1" key="1">
    <citation type="submission" date="2021-06" db="EMBL/GenBank/DDBJ databases">
        <authorList>
            <person name="Kallberg Y."/>
            <person name="Tangrot J."/>
            <person name="Rosling A."/>
        </authorList>
    </citation>
    <scope>NUCLEOTIDE SEQUENCE</scope>
    <source>
        <strain evidence="1">MA453B</strain>
    </source>
</reference>
<keyword evidence="2" id="KW-1185">Reference proteome</keyword>
<organism evidence="1 2">
    <name type="scientific">Dentiscutata erythropus</name>
    <dbReference type="NCBI Taxonomy" id="1348616"/>
    <lineage>
        <taxon>Eukaryota</taxon>
        <taxon>Fungi</taxon>
        <taxon>Fungi incertae sedis</taxon>
        <taxon>Mucoromycota</taxon>
        <taxon>Glomeromycotina</taxon>
        <taxon>Glomeromycetes</taxon>
        <taxon>Diversisporales</taxon>
        <taxon>Gigasporaceae</taxon>
        <taxon>Dentiscutata</taxon>
    </lineage>
</organism>
<protein>
    <submittedName>
        <fullName evidence="1">21322_t:CDS:1</fullName>
    </submittedName>
</protein>
<dbReference type="EMBL" id="CAJVPY010005610">
    <property type="protein sequence ID" value="CAG8646841.1"/>
    <property type="molecule type" value="Genomic_DNA"/>
</dbReference>
<evidence type="ECO:0000313" key="2">
    <source>
        <dbReference type="Proteomes" id="UP000789405"/>
    </source>
</evidence>
<comment type="caution">
    <text evidence="1">The sequence shown here is derived from an EMBL/GenBank/DDBJ whole genome shotgun (WGS) entry which is preliminary data.</text>
</comment>
<gene>
    <name evidence="1" type="ORF">DERYTH_LOCUS9965</name>
</gene>
<evidence type="ECO:0000313" key="1">
    <source>
        <dbReference type="EMBL" id="CAG8646841.1"/>
    </source>
</evidence>
<dbReference type="Proteomes" id="UP000789405">
    <property type="component" value="Unassembled WGS sequence"/>
</dbReference>
<dbReference type="OrthoDB" id="2339269at2759"/>
<dbReference type="AlphaFoldDB" id="A0A9N9DN67"/>
<accession>A0A9N9DN67</accession>
<proteinExistence type="predicted"/>